<reference evidence="2 3" key="1">
    <citation type="submission" date="2014-06" db="EMBL/GenBank/DDBJ databases">
        <title>Evolutionary Origins and Diversification of the Mycorrhizal Mutualists.</title>
        <authorList>
            <consortium name="DOE Joint Genome Institute"/>
            <consortium name="Mycorrhizal Genomics Consortium"/>
            <person name="Kohler A."/>
            <person name="Kuo A."/>
            <person name="Nagy L.G."/>
            <person name="Floudas D."/>
            <person name="Copeland A."/>
            <person name="Barry K.W."/>
            <person name="Cichocki N."/>
            <person name="Veneault-Fourrey C."/>
            <person name="LaButti K."/>
            <person name="Lindquist E.A."/>
            <person name="Lipzen A."/>
            <person name="Lundell T."/>
            <person name="Morin E."/>
            <person name="Murat C."/>
            <person name="Riley R."/>
            <person name="Ohm R."/>
            <person name="Sun H."/>
            <person name="Tunlid A."/>
            <person name="Henrissat B."/>
            <person name="Grigoriev I.V."/>
            <person name="Hibbett D.S."/>
            <person name="Martin F."/>
        </authorList>
    </citation>
    <scope>NUCLEOTIDE SEQUENCE [LARGE SCALE GENOMIC DNA]</scope>
    <source>
        <strain evidence="2 3">SS14</strain>
    </source>
</reference>
<evidence type="ECO:0000313" key="2">
    <source>
        <dbReference type="EMBL" id="KIJ27449.1"/>
    </source>
</evidence>
<organism evidence="2 3">
    <name type="scientific">Sphaerobolus stellatus (strain SS14)</name>
    <dbReference type="NCBI Taxonomy" id="990650"/>
    <lineage>
        <taxon>Eukaryota</taxon>
        <taxon>Fungi</taxon>
        <taxon>Dikarya</taxon>
        <taxon>Basidiomycota</taxon>
        <taxon>Agaricomycotina</taxon>
        <taxon>Agaricomycetes</taxon>
        <taxon>Phallomycetidae</taxon>
        <taxon>Geastrales</taxon>
        <taxon>Sphaerobolaceae</taxon>
        <taxon>Sphaerobolus</taxon>
    </lineage>
</organism>
<evidence type="ECO:0000313" key="3">
    <source>
        <dbReference type="Proteomes" id="UP000054279"/>
    </source>
</evidence>
<dbReference type="HOGENOM" id="CLU_2980593_0_0_1"/>
<dbReference type="AlphaFoldDB" id="A0A0C9U0F2"/>
<accession>A0A0C9U0F2</accession>
<dbReference type="Proteomes" id="UP000054279">
    <property type="component" value="Unassembled WGS sequence"/>
</dbReference>
<proteinExistence type="predicted"/>
<name>A0A0C9U0F2_SPHS4</name>
<feature type="region of interest" description="Disordered" evidence="1">
    <location>
        <begin position="19"/>
        <end position="58"/>
    </location>
</feature>
<gene>
    <name evidence="2" type="ORF">M422DRAFT_271358</name>
</gene>
<keyword evidence="3" id="KW-1185">Reference proteome</keyword>
<protein>
    <submittedName>
        <fullName evidence="2">Uncharacterized protein</fullName>
    </submittedName>
</protein>
<sequence length="58" mass="6650">MTTEWNFLEQHLLTEDADFDVSGWDTDDQNNGYGGNDQPQFDYQGPVGSHDDYDDDAF</sequence>
<dbReference type="EMBL" id="KN837335">
    <property type="protein sequence ID" value="KIJ27449.1"/>
    <property type="molecule type" value="Genomic_DNA"/>
</dbReference>
<evidence type="ECO:0000256" key="1">
    <source>
        <dbReference type="SAM" id="MobiDB-lite"/>
    </source>
</evidence>